<gene>
    <name evidence="1" type="ORF">HPB47_009345</name>
</gene>
<reference evidence="1 2" key="1">
    <citation type="journal article" date="2020" name="Cell">
        <title>Large-Scale Comparative Analyses of Tick Genomes Elucidate Their Genetic Diversity and Vector Capacities.</title>
        <authorList>
            <consortium name="Tick Genome and Microbiome Consortium (TIGMIC)"/>
            <person name="Jia N."/>
            <person name="Wang J."/>
            <person name="Shi W."/>
            <person name="Du L."/>
            <person name="Sun Y."/>
            <person name="Zhan W."/>
            <person name="Jiang J.F."/>
            <person name="Wang Q."/>
            <person name="Zhang B."/>
            <person name="Ji P."/>
            <person name="Bell-Sakyi L."/>
            <person name="Cui X.M."/>
            <person name="Yuan T.T."/>
            <person name="Jiang B.G."/>
            <person name="Yang W.F."/>
            <person name="Lam T.T."/>
            <person name="Chang Q.C."/>
            <person name="Ding S.J."/>
            <person name="Wang X.J."/>
            <person name="Zhu J.G."/>
            <person name="Ruan X.D."/>
            <person name="Zhao L."/>
            <person name="Wei J.T."/>
            <person name="Ye R.Z."/>
            <person name="Que T.C."/>
            <person name="Du C.H."/>
            <person name="Zhou Y.H."/>
            <person name="Cheng J.X."/>
            <person name="Dai P.F."/>
            <person name="Guo W.B."/>
            <person name="Han X.H."/>
            <person name="Huang E.J."/>
            <person name="Li L.F."/>
            <person name="Wei W."/>
            <person name="Gao Y.C."/>
            <person name="Liu J.Z."/>
            <person name="Shao H.Z."/>
            <person name="Wang X."/>
            <person name="Wang C.C."/>
            <person name="Yang T.C."/>
            <person name="Huo Q.B."/>
            <person name="Li W."/>
            <person name="Chen H.Y."/>
            <person name="Chen S.E."/>
            <person name="Zhou L.G."/>
            <person name="Ni X.B."/>
            <person name="Tian J.H."/>
            <person name="Sheng Y."/>
            <person name="Liu T."/>
            <person name="Pan Y.S."/>
            <person name="Xia L.Y."/>
            <person name="Li J."/>
            <person name="Zhao F."/>
            <person name="Cao W.C."/>
        </authorList>
    </citation>
    <scope>NUCLEOTIDE SEQUENCE [LARGE SCALE GENOMIC DNA]</scope>
    <source>
        <strain evidence="1">Iper-2018</strain>
    </source>
</reference>
<evidence type="ECO:0000313" key="1">
    <source>
        <dbReference type="EMBL" id="KAG0413513.1"/>
    </source>
</evidence>
<organism evidence="1 2">
    <name type="scientific">Ixodes persulcatus</name>
    <name type="common">Taiga tick</name>
    <dbReference type="NCBI Taxonomy" id="34615"/>
    <lineage>
        <taxon>Eukaryota</taxon>
        <taxon>Metazoa</taxon>
        <taxon>Ecdysozoa</taxon>
        <taxon>Arthropoda</taxon>
        <taxon>Chelicerata</taxon>
        <taxon>Arachnida</taxon>
        <taxon>Acari</taxon>
        <taxon>Parasitiformes</taxon>
        <taxon>Ixodida</taxon>
        <taxon>Ixodoidea</taxon>
        <taxon>Ixodidae</taxon>
        <taxon>Ixodinae</taxon>
        <taxon>Ixodes</taxon>
    </lineage>
</organism>
<dbReference type="Proteomes" id="UP000805193">
    <property type="component" value="Unassembled WGS sequence"/>
</dbReference>
<dbReference type="EMBL" id="JABSTQ010011252">
    <property type="protein sequence ID" value="KAG0413513.1"/>
    <property type="molecule type" value="Genomic_DNA"/>
</dbReference>
<evidence type="ECO:0000313" key="2">
    <source>
        <dbReference type="Proteomes" id="UP000805193"/>
    </source>
</evidence>
<accession>A0AC60P262</accession>
<sequence>MRPGTDASESGHSQREDVAAGAPCRWLPPNRARWDSHANRDRLALDGPFRPLSLRDYCPEAADRARPTDTLSVDKRGIETKNVSSAFLLISGILAVWTRTPAPKPLRIPTQEHGQDNATWKRQGLLMTSPLPAHPMLTSASWRCLEDGVANIDMTQNIKEYIMANTVKCLI</sequence>
<comment type="caution">
    <text evidence="1">The sequence shown here is derived from an EMBL/GenBank/DDBJ whole genome shotgun (WGS) entry which is preliminary data.</text>
</comment>
<keyword evidence="2" id="KW-1185">Reference proteome</keyword>
<proteinExistence type="predicted"/>
<name>A0AC60P262_IXOPE</name>
<protein>
    <submittedName>
        <fullName evidence="1">Uncharacterized protein</fullName>
    </submittedName>
</protein>